<dbReference type="InterPro" id="IPR027396">
    <property type="entry name" value="DsrEFH-like"/>
</dbReference>
<proteinExistence type="predicted"/>
<organism evidence="1 2">
    <name type="scientific">Alloalcanivorax marinus</name>
    <dbReference type="NCBI Taxonomy" id="1177169"/>
    <lineage>
        <taxon>Bacteria</taxon>
        <taxon>Pseudomonadati</taxon>
        <taxon>Pseudomonadota</taxon>
        <taxon>Gammaproteobacteria</taxon>
        <taxon>Oceanospirillales</taxon>
        <taxon>Alcanivoracaceae</taxon>
        <taxon>Alloalcanivorax</taxon>
    </lineage>
</organism>
<evidence type="ECO:0000313" key="2">
    <source>
        <dbReference type="Proteomes" id="UP001108027"/>
    </source>
</evidence>
<dbReference type="EMBL" id="JAJGNA010000007">
    <property type="protein sequence ID" value="MCC4308544.1"/>
    <property type="molecule type" value="Genomic_DNA"/>
</dbReference>
<dbReference type="Gene3D" id="3.40.1260.10">
    <property type="entry name" value="DsrEFH-like"/>
    <property type="match status" value="1"/>
</dbReference>
<dbReference type="InterPro" id="IPR003787">
    <property type="entry name" value="Sulphur_relay_DsrE/F-like"/>
</dbReference>
<sequence>MSHDRILTFAFMEPPFESERTITFFRLLDAALDRDVDVRVFAYEGAVALAFAHQQPHGNAVHGRDSGEEAHPLTKDWIRALQEKAKARKIGFEWINCGLCVDERGVNDVIDGCGRGGPPDLWRYASEARNTLTIGTR</sequence>
<keyword evidence="2" id="KW-1185">Reference proteome</keyword>
<accession>A0A9Q3UN69</accession>
<dbReference type="Pfam" id="PF02635">
    <property type="entry name" value="DsrE"/>
    <property type="match status" value="1"/>
</dbReference>
<reference evidence="1" key="1">
    <citation type="submission" date="2021-10" db="EMBL/GenBank/DDBJ databases">
        <title>The diversity and Nitrogen Metabolism of Culturable Nitrate-Utilizing Bacteria Within the Oxygen Minimum Zone of the Changjiang (Yangtze River)Estuary.</title>
        <authorList>
            <person name="Zhang D."/>
            <person name="Zheng J."/>
            <person name="Liu S."/>
            <person name="He W."/>
        </authorList>
    </citation>
    <scope>NUCLEOTIDE SEQUENCE</scope>
    <source>
        <strain evidence="1">FXH-223</strain>
    </source>
</reference>
<dbReference type="AlphaFoldDB" id="A0A9Q3UN69"/>
<dbReference type="Proteomes" id="UP001108027">
    <property type="component" value="Unassembled WGS sequence"/>
</dbReference>
<name>A0A9Q3UN69_9GAMM</name>
<dbReference type="SUPFAM" id="SSF75169">
    <property type="entry name" value="DsrEFH-like"/>
    <property type="match status" value="1"/>
</dbReference>
<gene>
    <name evidence="1" type="ORF">LL252_08160</name>
</gene>
<protein>
    <submittedName>
        <fullName evidence="1">DsrE family protein</fullName>
    </submittedName>
</protein>
<comment type="caution">
    <text evidence="1">The sequence shown here is derived from an EMBL/GenBank/DDBJ whole genome shotgun (WGS) entry which is preliminary data.</text>
</comment>
<dbReference type="RefSeq" id="WP_228233709.1">
    <property type="nucleotide sequence ID" value="NZ_ARXL01000006.1"/>
</dbReference>
<evidence type="ECO:0000313" key="1">
    <source>
        <dbReference type="EMBL" id="MCC4308544.1"/>
    </source>
</evidence>